<comment type="cofactor">
    <cofactor evidence="2">
        <name>Ca(2+)</name>
        <dbReference type="ChEBI" id="CHEBI:29108"/>
    </cofactor>
</comment>
<organism evidence="3 4">
    <name type="scientific">Tegillarca granosa</name>
    <name type="common">Malaysian cockle</name>
    <name type="synonym">Anadara granosa</name>
    <dbReference type="NCBI Taxonomy" id="220873"/>
    <lineage>
        <taxon>Eukaryota</taxon>
        <taxon>Metazoa</taxon>
        <taxon>Spiralia</taxon>
        <taxon>Lophotrochozoa</taxon>
        <taxon>Mollusca</taxon>
        <taxon>Bivalvia</taxon>
        <taxon>Autobranchia</taxon>
        <taxon>Pteriomorphia</taxon>
        <taxon>Arcoida</taxon>
        <taxon>Arcoidea</taxon>
        <taxon>Arcidae</taxon>
        <taxon>Tegillarca</taxon>
    </lineage>
</organism>
<keyword evidence="4" id="KW-1185">Reference proteome</keyword>
<comment type="caution">
    <text evidence="3">The sequence shown here is derived from an EMBL/GenBank/DDBJ whole genome shotgun (WGS) entry which is preliminary data.</text>
</comment>
<keyword evidence="2" id="KW-0449">Lipoprotein</keyword>
<evidence type="ECO:0000313" key="4">
    <source>
        <dbReference type="Proteomes" id="UP001217089"/>
    </source>
</evidence>
<evidence type="ECO:0000256" key="2">
    <source>
        <dbReference type="RuleBase" id="RU363116"/>
    </source>
</evidence>
<dbReference type="InterPro" id="IPR005552">
    <property type="entry name" value="Scramblase"/>
</dbReference>
<protein>
    <recommendedName>
        <fullName evidence="2">Phospholipid scramblase</fullName>
    </recommendedName>
</protein>
<dbReference type="PANTHER" id="PTHR23248">
    <property type="entry name" value="PHOSPHOLIPID SCRAMBLASE-RELATED"/>
    <property type="match status" value="1"/>
</dbReference>
<reference evidence="3 4" key="1">
    <citation type="submission" date="2022-12" db="EMBL/GenBank/DDBJ databases">
        <title>Chromosome-level genome of Tegillarca granosa.</title>
        <authorList>
            <person name="Kim J."/>
        </authorList>
    </citation>
    <scope>NUCLEOTIDE SEQUENCE [LARGE SCALE GENOMIC DNA]</scope>
    <source>
        <strain evidence="3">Teg-2019</strain>
        <tissue evidence="3">Adductor muscle</tissue>
    </source>
</reference>
<dbReference type="Proteomes" id="UP001217089">
    <property type="component" value="Unassembled WGS sequence"/>
</dbReference>
<proteinExistence type="inferred from homology"/>
<gene>
    <name evidence="3" type="ORF">KUTeg_006356</name>
</gene>
<comment type="similarity">
    <text evidence="1 2">Belongs to the phospholipid scramblase family.</text>
</comment>
<keyword evidence="2" id="KW-0106">Calcium</keyword>
<accession>A0ABQ9FG81</accession>
<dbReference type="PANTHER" id="PTHR23248:SF9">
    <property type="entry name" value="PHOSPHOLIPID SCRAMBLASE"/>
    <property type="match status" value="1"/>
</dbReference>
<sequence length="88" mass="9748">MQQPPVSPEGVQMMPPPSTMVVVPQGLPPGLAYLQSLDKINIHQIFDLVEDTDCMTRQCCGPARPFLMNITDNQGQPLLSLDRPFRVS</sequence>
<name>A0ABQ9FG81_TEGGR</name>
<dbReference type="Pfam" id="PF03803">
    <property type="entry name" value="Scramblase"/>
    <property type="match status" value="1"/>
</dbReference>
<evidence type="ECO:0000313" key="3">
    <source>
        <dbReference type="EMBL" id="KAJ8316342.1"/>
    </source>
</evidence>
<comment type="function">
    <text evidence="2">May mediate accelerated ATP-independent bidirectional transbilayer migration of phospholipids upon binding calcium ions that results in a loss of phospholipid asymmetry in the plasma membrane.</text>
</comment>
<dbReference type="EMBL" id="JARBDR010000328">
    <property type="protein sequence ID" value="KAJ8316342.1"/>
    <property type="molecule type" value="Genomic_DNA"/>
</dbReference>
<evidence type="ECO:0000256" key="1">
    <source>
        <dbReference type="ARBA" id="ARBA00005350"/>
    </source>
</evidence>
<keyword evidence="2" id="KW-0564">Palmitate</keyword>